<gene>
    <name evidence="3" type="ORF">CVT25_000454</name>
</gene>
<feature type="region of interest" description="Disordered" evidence="1">
    <location>
        <begin position="312"/>
        <end position="347"/>
    </location>
</feature>
<comment type="caution">
    <text evidence="3">The sequence shown here is derived from an EMBL/GenBank/DDBJ whole genome shotgun (WGS) entry which is preliminary data.</text>
</comment>
<dbReference type="InParanoid" id="A0A409VNX8"/>
<dbReference type="STRING" id="93625.A0A409VNX8"/>
<feature type="region of interest" description="Disordered" evidence="1">
    <location>
        <begin position="208"/>
        <end position="251"/>
    </location>
</feature>
<dbReference type="FunCoup" id="A0A409VNX8">
    <property type="interactions" value="7"/>
</dbReference>
<accession>A0A409VNX8</accession>
<feature type="compositionally biased region" description="Basic and acidic residues" evidence="1">
    <location>
        <begin position="220"/>
        <end position="236"/>
    </location>
</feature>
<feature type="domain" description="SWI/SNF and RSC complexes subunit Ssr4 N-terminal" evidence="2">
    <location>
        <begin position="21"/>
        <end position="138"/>
    </location>
</feature>
<dbReference type="OrthoDB" id="5321006at2759"/>
<dbReference type="AlphaFoldDB" id="A0A409VNX8"/>
<evidence type="ECO:0000313" key="3">
    <source>
        <dbReference type="EMBL" id="PPQ67974.1"/>
    </source>
</evidence>
<dbReference type="Pfam" id="PF08549">
    <property type="entry name" value="SWI-SNF_Ssr4_N"/>
    <property type="match status" value="1"/>
</dbReference>
<dbReference type="InterPro" id="IPR013859">
    <property type="entry name" value="Ssr4_N"/>
</dbReference>
<dbReference type="Proteomes" id="UP000283269">
    <property type="component" value="Unassembled WGS sequence"/>
</dbReference>
<organism evidence="3 4">
    <name type="scientific">Psilocybe cyanescens</name>
    <dbReference type="NCBI Taxonomy" id="93625"/>
    <lineage>
        <taxon>Eukaryota</taxon>
        <taxon>Fungi</taxon>
        <taxon>Dikarya</taxon>
        <taxon>Basidiomycota</taxon>
        <taxon>Agaricomycotina</taxon>
        <taxon>Agaricomycetes</taxon>
        <taxon>Agaricomycetidae</taxon>
        <taxon>Agaricales</taxon>
        <taxon>Agaricineae</taxon>
        <taxon>Strophariaceae</taxon>
        <taxon>Psilocybe</taxon>
    </lineage>
</organism>
<evidence type="ECO:0000259" key="2">
    <source>
        <dbReference type="Pfam" id="PF08549"/>
    </source>
</evidence>
<keyword evidence="4" id="KW-1185">Reference proteome</keyword>
<evidence type="ECO:0000313" key="4">
    <source>
        <dbReference type="Proteomes" id="UP000283269"/>
    </source>
</evidence>
<feature type="compositionally biased region" description="Polar residues" evidence="1">
    <location>
        <begin position="327"/>
        <end position="340"/>
    </location>
</feature>
<protein>
    <recommendedName>
        <fullName evidence="2">SWI/SNF and RSC complexes subunit Ssr4 N-terminal domain-containing protein</fullName>
    </recommendedName>
</protein>
<dbReference type="GO" id="GO:0006338">
    <property type="term" value="P:chromatin remodeling"/>
    <property type="evidence" value="ECO:0007669"/>
    <property type="project" value="InterPro"/>
</dbReference>
<proteinExistence type="predicted"/>
<sequence length="347" mass="38910">MSSQFQQAQQDGLCLRYPENIPTQRELTYENAINLLIRGAGMATSVPFTWNYIDKPADGTILLLFLPSNSPFPNDGIRYQESEVKYTLPTGQREIEVHEIKYGFIPNSQDTNASRVRRRYRLLKGGGHQLVLVHYTRGPATQIPPALMSQPIRAYPLLPVNEASVYVLGEKAGHKVYPGGGGQMHGNPGQGAMPPATIGLGMNYSQQQAMLAQQNSTMESLERRRERERERERTGQRNDPAAANTDEMDQYPTRTLALARYKRNHDWMNDVFNQAAFGKTRATEPKPSPYSIFSLSDIEEKTTKLQAELDALQSKSAQRRADRIREQQTTQEPADLSATTVGDPVSV</sequence>
<name>A0A409VNX8_PSICY</name>
<reference evidence="3 4" key="1">
    <citation type="journal article" date="2018" name="Evol. Lett.">
        <title>Horizontal gene cluster transfer increased hallucinogenic mushroom diversity.</title>
        <authorList>
            <person name="Reynolds H.T."/>
            <person name="Vijayakumar V."/>
            <person name="Gluck-Thaler E."/>
            <person name="Korotkin H.B."/>
            <person name="Matheny P.B."/>
            <person name="Slot J.C."/>
        </authorList>
    </citation>
    <scope>NUCLEOTIDE SEQUENCE [LARGE SCALE GENOMIC DNA]</scope>
    <source>
        <strain evidence="3 4">2631</strain>
    </source>
</reference>
<dbReference type="EMBL" id="NHYD01003966">
    <property type="protein sequence ID" value="PPQ67974.1"/>
    <property type="molecule type" value="Genomic_DNA"/>
</dbReference>
<feature type="compositionally biased region" description="Polar residues" evidence="1">
    <location>
        <begin position="208"/>
        <end position="219"/>
    </location>
</feature>
<evidence type="ECO:0000256" key="1">
    <source>
        <dbReference type="SAM" id="MobiDB-lite"/>
    </source>
</evidence>